<sequence>MVMFNPSSPGEIVAEILEDGKISLRKFATAMDIAPSTASRFLNGKVAVTPEMAMKLAVVIGGDAESWLSLQNNYSLAQARKKIDVSHLHRLAFA</sequence>
<evidence type="ECO:0000313" key="3">
    <source>
        <dbReference type="EMBL" id="OKB76001.1"/>
    </source>
</evidence>
<evidence type="ECO:0000259" key="2">
    <source>
        <dbReference type="PROSITE" id="PS50943"/>
    </source>
</evidence>
<dbReference type="SUPFAM" id="SSF47413">
    <property type="entry name" value="lambda repressor-like DNA-binding domains"/>
    <property type="match status" value="1"/>
</dbReference>
<accession>A0AAP7TY72</accession>
<gene>
    <name evidence="3" type="ORF">BMT50_26080</name>
</gene>
<dbReference type="AlphaFoldDB" id="A0AAP7TY72"/>
<keyword evidence="1" id="KW-0238">DNA-binding</keyword>
<dbReference type="Pfam" id="PF01381">
    <property type="entry name" value="HTH_3"/>
    <property type="match status" value="1"/>
</dbReference>
<dbReference type="EMBL" id="MPGR01000001">
    <property type="protein sequence ID" value="OKB76001.1"/>
    <property type="molecule type" value="Genomic_DNA"/>
</dbReference>
<feature type="domain" description="HTH cro/C1-type" evidence="2">
    <location>
        <begin position="21"/>
        <end position="67"/>
    </location>
</feature>
<evidence type="ECO:0000256" key="1">
    <source>
        <dbReference type="ARBA" id="ARBA00023125"/>
    </source>
</evidence>
<dbReference type="PANTHER" id="PTHR36924">
    <property type="entry name" value="ANTITOXIN HIGA-1"/>
    <property type="match status" value="1"/>
</dbReference>
<evidence type="ECO:0000313" key="4">
    <source>
        <dbReference type="Proteomes" id="UP000186595"/>
    </source>
</evidence>
<dbReference type="InterPro" id="IPR001387">
    <property type="entry name" value="Cro/C1-type_HTH"/>
</dbReference>
<dbReference type="RefSeq" id="WP_073568589.1">
    <property type="nucleotide sequence ID" value="NZ_MPGR01000001.1"/>
</dbReference>
<dbReference type="NCBIfam" id="TIGR02607">
    <property type="entry name" value="antidote_HigA"/>
    <property type="match status" value="1"/>
</dbReference>
<comment type="caution">
    <text evidence="3">The sequence shown here is derived from an EMBL/GenBank/DDBJ whole genome shotgun (WGS) entry which is preliminary data.</text>
</comment>
<dbReference type="Proteomes" id="UP000186595">
    <property type="component" value="Unassembled WGS sequence"/>
</dbReference>
<dbReference type="SMART" id="SM00530">
    <property type="entry name" value="HTH_XRE"/>
    <property type="match status" value="1"/>
</dbReference>
<dbReference type="CDD" id="cd00093">
    <property type="entry name" value="HTH_XRE"/>
    <property type="match status" value="1"/>
</dbReference>
<reference evidence="3 4" key="1">
    <citation type="submission" date="2016-11" db="EMBL/GenBank/DDBJ databases">
        <title>Draft genome sequences of five Shigatoxin-producing Escherichia coli isolates harboring the new recently described Subtilase cytotoxin allelic variant subAB2-3.</title>
        <authorList>
            <person name="Tasara T."/>
            <person name="Fierz L."/>
            <person name="Klumpp J."/>
            <person name="Schmidt H."/>
            <person name="Stephan R."/>
        </authorList>
    </citation>
    <scope>NUCLEOTIDE SEQUENCE [LARGE SCALE GENOMIC DNA]</scope>
    <source>
        <strain evidence="3 4">453</strain>
    </source>
</reference>
<dbReference type="PROSITE" id="PS50943">
    <property type="entry name" value="HTH_CROC1"/>
    <property type="match status" value="1"/>
</dbReference>
<name>A0AAP7TY72_ECOLX</name>
<dbReference type="InterPro" id="IPR010982">
    <property type="entry name" value="Lambda_DNA-bd_dom_sf"/>
</dbReference>
<dbReference type="GO" id="GO:0003677">
    <property type="term" value="F:DNA binding"/>
    <property type="evidence" value="ECO:0007669"/>
    <property type="project" value="UniProtKB-KW"/>
</dbReference>
<organism evidence="3 4">
    <name type="scientific">Escherichia coli</name>
    <dbReference type="NCBI Taxonomy" id="562"/>
    <lineage>
        <taxon>Bacteria</taxon>
        <taxon>Pseudomonadati</taxon>
        <taxon>Pseudomonadota</taxon>
        <taxon>Gammaproteobacteria</taxon>
        <taxon>Enterobacterales</taxon>
        <taxon>Enterobacteriaceae</taxon>
        <taxon>Escherichia</taxon>
    </lineage>
</organism>
<dbReference type="Gene3D" id="1.10.260.40">
    <property type="entry name" value="lambda repressor-like DNA-binding domains"/>
    <property type="match status" value="1"/>
</dbReference>
<proteinExistence type="predicted"/>
<dbReference type="PANTHER" id="PTHR36924:SF1">
    <property type="entry name" value="ANTITOXIN HIGA-1"/>
    <property type="match status" value="1"/>
</dbReference>
<protein>
    <submittedName>
        <fullName evidence="3">Addiction module antidote protein, HigA family</fullName>
    </submittedName>
</protein>
<dbReference type="InterPro" id="IPR013430">
    <property type="entry name" value="Toxin_antidote_HigA"/>
</dbReference>